<keyword evidence="1" id="KW-0479">Metal-binding</keyword>
<dbReference type="EMBL" id="KV428201">
    <property type="protein sequence ID" value="KZT34083.1"/>
    <property type="molecule type" value="Genomic_DNA"/>
</dbReference>
<evidence type="ECO:0000256" key="3">
    <source>
        <dbReference type="ARBA" id="ARBA00022833"/>
    </source>
</evidence>
<proteinExistence type="predicted"/>
<dbReference type="GO" id="GO:0008270">
    <property type="term" value="F:zinc ion binding"/>
    <property type="evidence" value="ECO:0007669"/>
    <property type="project" value="UniProtKB-KW"/>
</dbReference>
<accession>A0A165Z9F9</accession>
<protein>
    <recommendedName>
        <fullName evidence="5">MYND-type domain-containing protein</fullName>
    </recommendedName>
</protein>
<dbReference type="Gene3D" id="6.10.140.2220">
    <property type="match status" value="1"/>
</dbReference>
<sequence length="685" mass="76941">MGRPVVSLKDLAEACKRSDDWKKCCWIIGEYFDIDTESRQGFKKLHENYAQVMAGLQSLWMDNKSSNRITSGVAGVLGDMLADAGVAKKLYNDGWLPRMVSILQYEECRDCALEALSRFVGHNFPDICKDVSTNHFQKISQVFFDVDTDTEDSAQAVRIMAKALMPTLGSIETPKLITIFDRNKIKFKKILDRLMDKLENPLPPQSPTSTCHEIDLAIGLAYLSPDLVLSTPRYLQSFVACLRSSCMKARAKGTRIIYDLCVGRAGRPKPNNMQQIANAWMKGYPPEIDALIRDYGEDRCHASEGINGLTAFQEVVADRTIDLDFYKFGLAIGQAMLETDYAVFKLPFERRSSKYPFNTWLDALPHTANVLRSNAEFDKADIIEAKYLMVTGKWMAAKDLAEKASKRSPKIGFWYYAMCIPMEDADSLRTAQKGLRCPGLSLYVRHGLLYQASTRAWELALKALTGPSPSDQLWSQGLAYLELCYQNLKTILTISPPDSVGVASLANLFVLAHILLHGPELSPNLEESKPIVEKARLITKLNDLIWAEELASAPIASQMAREIILKHLVSVSESRSAFIQHTDSCAWAEQERGDDAKQPTTEEVSKLFEGASISSSSEDPKRSKYKFFGTERQEIHLYQCSWCHNPSAVLRKCGVCGQACYCDQQCQKLHWKEHKTVCKSPEISK</sequence>
<gene>
    <name evidence="6" type="ORF">SISSUDRAFT_1132119</name>
</gene>
<evidence type="ECO:0000259" key="5">
    <source>
        <dbReference type="PROSITE" id="PS50865"/>
    </source>
</evidence>
<feature type="domain" description="MYND-type" evidence="5">
    <location>
        <begin position="640"/>
        <end position="678"/>
    </location>
</feature>
<evidence type="ECO:0000256" key="4">
    <source>
        <dbReference type="PROSITE-ProRule" id="PRU00134"/>
    </source>
</evidence>
<dbReference type="InterPro" id="IPR002893">
    <property type="entry name" value="Znf_MYND"/>
</dbReference>
<dbReference type="Proteomes" id="UP000076798">
    <property type="component" value="Unassembled WGS sequence"/>
</dbReference>
<keyword evidence="7" id="KW-1185">Reference proteome</keyword>
<dbReference type="InterPro" id="IPR016024">
    <property type="entry name" value="ARM-type_fold"/>
</dbReference>
<reference evidence="6 7" key="1">
    <citation type="journal article" date="2016" name="Mol. Biol. Evol.">
        <title>Comparative Genomics of Early-Diverging Mushroom-Forming Fungi Provides Insights into the Origins of Lignocellulose Decay Capabilities.</title>
        <authorList>
            <person name="Nagy L.G."/>
            <person name="Riley R."/>
            <person name="Tritt A."/>
            <person name="Adam C."/>
            <person name="Daum C."/>
            <person name="Floudas D."/>
            <person name="Sun H."/>
            <person name="Yadav J.S."/>
            <person name="Pangilinan J."/>
            <person name="Larsson K.H."/>
            <person name="Matsuura K."/>
            <person name="Barry K."/>
            <person name="Labutti K."/>
            <person name="Kuo R."/>
            <person name="Ohm R.A."/>
            <person name="Bhattacharya S.S."/>
            <person name="Shirouzu T."/>
            <person name="Yoshinaga Y."/>
            <person name="Martin F.M."/>
            <person name="Grigoriev I.V."/>
            <person name="Hibbett D.S."/>
        </authorList>
    </citation>
    <scope>NUCLEOTIDE SEQUENCE [LARGE SCALE GENOMIC DNA]</scope>
    <source>
        <strain evidence="6 7">HHB10207 ss-3</strain>
    </source>
</reference>
<keyword evidence="2 4" id="KW-0863">Zinc-finger</keyword>
<dbReference type="SUPFAM" id="SSF144232">
    <property type="entry name" value="HIT/MYND zinc finger-like"/>
    <property type="match status" value="1"/>
</dbReference>
<dbReference type="Pfam" id="PF01753">
    <property type="entry name" value="zf-MYND"/>
    <property type="match status" value="1"/>
</dbReference>
<organism evidence="6 7">
    <name type="scientific">Sistotremastrum suecicum HHB10207 ss-3</name>
    <dbReference type="NCBI Taxonomy" id="1314776"/>
    <lineage>
        <taxon>Eukaryota</taxon>
        <taxon>Fungi</taxon>
        <taxon>Dikarya</taxon>
        <taxon>Basidiomycota</taxon>
        <taxon>Agaricomycotina</taxon>
        <taxon>Agaricomycetes</taxon>
        <taxon>Sistotremastrales</taxon>
        <taxon>Sistotremastraceae</taxon>
        <taxon>Sistotremastrum</taxon>
    </lineage>
</organism>
<dbReference type="PROSITE" id="PS50865">
    <property type="entry name" value="ZF_MYND_2"/>
    <property type="match status" value="1"/>
</dbReference>
<dbReference type="SUPFAM" id="SSF48371">
    <property type="entry name" value="ARM repeat"/>
    <property type="match status" value="1"/>
</dbReference>
<dbReference type="OrthoDB" id="341421at2759"/>
<dbReference type="AlphaFoldDB" id="A0A165Z9F9"/>
<evidence type="ECO:0000256" key="2">
    <source>
        <dbReference type="ARBA" id="ARBA00022771"/>
    </source>
</evidence>
<evidence type="ECO:0000313" key="6">
    <source>
        <dbReference type="EMBL" id="KZT34083.1"/>
    </source>
</evidence>
<name>A0A165Z9F9_9AGAM</name>
<evidence type="ECO:0000313" key="7">
    <source>
        <dbReference type="Proteomes" id="UP000076798"/>
    </source>
</evidence>
<evidence type="ECO:0000256" key="1">
    <source>
        <dbReference type="ARBA" id="ARBA00022723"/>
    </source>
</evidence>
<keyword evidence="3" id="KW-0862">Zinc</keyword>